<dbReference type="PANTHER" id="PTHR24075:SF0">
    <property type="entry name" value="TRANSLOCATION PROTEIN SEC63 HOMOLOG"/>
    <property type="match status" value="1"/>
</dbReference>
<evidence type="ECO:0000313" key="1">
    <source>
        <dbReference type="EMBL" id="CAG8801006.1"/>
    </source>
</evidence>
<evidence type="ECO:0000313" key="2">
    <source>
        <dbReference type="Proteomes" id="UP000789396"/>
    </source>
</evidence>
<dbReference type="InterPro" id="IPR036869">
    <property type="entry name" value="J_dom_sf"/>
</dbReference>
<sequence>IEYEAKFINISKAYKVLTNEETRRNFEEFGHPDGKQDLLSASIEFKELVEQRPTDNAQLSPIIISVKDELERRFGEKYEKSKRYNAPFCQKANALLYAHMLRVNIDDNDLLK</sequence>
<dbReference type="Gene3D" id="1.10.3380.10">
    <property type="entry name" value="Sec63 N-terminal domain-like domain"/>
    <property type="match status" value="1"/>
</dbReference>
<dbReference type="GO" id="GO:0008320">
    <property type="term" value="F:protein transmembrane transporter activity"/>
    <property type="evidence" value="ECO:0007669"/>
    <property type="project" value="TreeGrafter"/>
</dbReference>
<dbReference type="SUPFAM" id="SSF158702">
    <property type="entry name" value="Sec63 N-terminal domain-like"/>
    <property type="match status" value="1"/>
</dbReference>
<gene>
    <name evidence="1" type="ORF">RFULGI_LOCUS17722</name>
</gene>
<dbReference type="PANTHER" id="PTHR24075">
    <property type="entry name" value="SEC63 DOMAIN-CONTAINING"/>
    <property type="match status" value="1"/>
</dbReference>
<reference evidence="1" key="1">
    <citation type="submission" date="2021-06" db="EMBL/GenBank/DDBJ databases">
        <authorList>
            <person name="Kallberg Y."/>
            <person name="Tangrot J."/>
            <person name="Rosling A."/>
        </authorList>
    </citation>
    <scope>NUCLEOTIDE SEQUENCE</scope>
    <source>
        <strain evidence="1">IN212</strain>
    </source>
</reference>
<organism evidence="1 2">
    <name type="scientific">Racocetra fulgida</name>
    <dbReference type="NCBI Taxonomy" id="60492"/>
    <lineage>
        <taxon>Eukaryota</taxon>
        <taxon>Fungi</taxon>
        <taxon>Fungi incertae sedis</taxon>
        <taxon>Mucoromycota</taxon>
        <taxon>Glomeromycotina</taxon>
        <taxon>Glomeromycetes</taxon>
        <taxon>Diversisporales</taxon>
        <taxon>Gigasporaceae</taxon>
        <taxon>Racocetra</taxon>
    </lineage>
</organism>
<feature type="non-terminal residue" evidence="1">
    <location>
        <position position="1"/>
    </location>
</feature>
<dbReference type="GO" id="GO:0006614">
    <property type="term" value="P:SRP-dependent cotranslational protein targeting to membrane"/>
    <property type="evidence" value="ECO:0007669"/>
    <property type="project" value="TreeGrafter"/>
</dbReference>
<dbReference type="AlphaFoldDB" id="A0A9N9JZ22"/>
<dbReference type="GO" id="GO:0003723">
    <property type="term" value="F:RNA binding"/>
    <property type="evidence" value="ECO:0007669"/>
    <property type="project" value="TreeGrafter"/>
</dbReference>
<dbReference type="EMBL" id="CAJVPZ010071835">
    <property type="protein sequence ID" value="CAG8801006.1"/>
    <property type="molecule type" value="Genomic_DNA"/>
</dbReference>
<accession>A0A9N9JZ22</accession>
<comment type="caution">
    <text evidence="1">The sequence shown here is derived from an EMBL/GenBank/DDBJ whole genome shotgun (WGS) entry which is preliminary data.</text>
</comment>
<protein>
    <submittedName>
        <fullName evidence="1">424_t:CDS:1</fullName>
    </submittedName>
</protein>
<dbReference type="GO" id="GO:0006620">
    <property type="term" value="P:post-translational protein targeting to endoplasmic reticulum membrane"/>
    <property type="evidence" value="ECO:0007669"/>
    <property type="project" value="TreeGrafter"/>
</dbReference>
<dbReference type="SUPFAM" id="SSF46565">
    <property type="entry name" value="Chaperone J-domain"/>
    <property type="match status" value="1"/>
</dbReference>
<name>A0A9N9JZ22_9GLOM</name>
<dbReference type="OrthoDB" id="1734229at2759"/>
<dbReference type="Proteomes" id="UP000789396">
    <property type="component" value="Unassembled WGS sequence"/>
</dbReference>
<proteinExistence type="predicted"/>
<keyword evidence="2" id="KW-1185">Reference proteome</keyword>
<dbReference type="GO" id="GO:0031207">
    <property type="term" value="C:Sec62/Sec63 complex"/>
    <property type="evidence" value="ECO:0007669"/>
    <property type="project" value="TreeGrafter"/>
</dbReference>
<feature type="non-terminal residue" evidence="1">
    <location>
        <position position="112"/>
    </location>
</feature>